<evidence type="ECO:0000256" key="6">
    <source>
        <dbReference type="SAM" id="MobiDB-lite"/>
    </source>
</evidence>
<proteinExistence type="inferred from homology"/>
<feature type="region of interest" description="Disordered" evidence="6">
    <location>
        <begin position="756"/>
        <end position="777"/>
    </location>
</feature>
<dbReference type="PANTHER" id="PTHR43742:SF10">
    <property type="entry name" value="TRIMETHYLAMINE-N-OXIDE REDUCTASE 2"/>
    <property type="match status" value="1"/>
</dbReference>
<gene>
    <name evidence="9" type="ORF">R4I43_24270</name>
</gene>
<evidence type="ECO:0000259" key="7">
    <source>
        <dbReference type="Pfam" id="PF00384"/>
    </source>
</evidence>
<dbReference type="PANTHER" id="PTHR43742">
    <property type="entry name" value="TRIMETHYLAMINE-N-OXIDE REDUCTASE"/>
    <property type="match status" value="1"/>
</dbReference>
<evidence type="ECO:0000256" key="4">
    <source>
        <dbReference type="ARBA" id="ARBA00022723"/>
    </source>
</evidence>
<dbReference type="Gene3D" id="3.90.55.10">
    <property type="entry name" value="Dimethylsulfoxide Reductase, domain 3"/>
    <property type="match status" value="1"/>
</dbReference>
<comment type="cofactor">
    <cofactor evidence="1">
        <name>Mo-bis(molybdopterin guanine dinucleotide)</name>
        <dbReference type="ChEBI" id="CHEBI:60539"/>
    </cofactor>
</comment>
<evidence type="ECO:0000313" key="9">
    <source>
        <dbReference type="EMBL" id="MEB3370525.1"/>
    </source>
</evidence>
<comment type="similarity">
    <text evidence="2">Belongs to the prokaryotic molybdopterin-containing oxidoreductase family.</text>
</comment>
<dbReference type="InterPro" id="IPR006657">
    <property type="entry name" value="MoPterin_dinucl-bd_dom"/>
</dbReference>
<sequence length="777" mass="84861">MPRRIHLTHFGVLEAVTTGSAVHSVTAWRKDPDPRGIIHNLASSQHHPARVTRPAVRRGWLEGGPGPGDRGEESFVEIGWDEAIELVAAELERVYSTKGSEGVFGGSYGWSSAGRFHHGQSQLHRFLNTLGGYVSGLGDYSYGASSVLLQHVVGRAEDLMTEATTWESVADHTELFVAFGGVSEKNSAVGPGGVGRHTTREAITRARRRGCEFVSISPIADDTFAEAGAQWISPRPGSDTALMLALAHVLERENLVDREFLRTHCVGYSVFARYVRGDADGLPKSPEWAAGMCETTADTIVVLARRMARSRTLINVSWSLQRQQYGEQTVWAGLTLAAMLGQIGLPGGGFQHGYGSTFDVGLPRRVASPPALPQGKNPEPSAIPVARIADALLHPGSEIDYNGTTVRLPDIDLIYWVGGNPFHHHQDLARLRQAFRKPSTVIVHEQFWTSTARHADVVLPATMSIERDDFGAGRNDPDFFPMPALTRPAGSARDDYAIFCALAERLGVGESFSEGRSVPQWLEHLYTGWRGRLGELGCAVPPFEEFWTRERIAIPVPDPDQVLLSAFREDPAAHPVKTPSGRIEIFSETIASFGYDDCPGHPVWRRPQEWPEADEQHPLLLISNQPRTRLHSQLDVGETSVRSKIGGREPARLHPADAEARGLEAGDIIRIVNARGSCLAGLIITDNVRRGIVQLSTGAWYDPDPVDPSFCRHGNPNVLTPDVPSSRLSQATTAQHAAVDVEKWTGPVPELVVDKRPEFVPDSGARADRAHGSGARR</sequence>
<dbReference type="CDD" id="cd02793">
    <property type="entry name" value="MopB_CT_DMSOR-BSOR-TMAOR"/>
    <property type="match status" value="1"/>
</dbReference>
<feature type="compositionally biased region" description="Basic and acidic residues" evidence="6">
    <location>
        <begin position="756"/>
        <end position="771"/>
    </location>
</feature>
<dbReference type="Gene3D" id="3.40.50.740">
    <property type="match status" value="1"/>
</dbReference>
<protein>
    <submittedName>
        <fullName evidence="9">Molybdopterin-dependent oxidoreductase</fullName>
    </submittedName>
</protein>
<evidence type="ECO:0000256" key="2">
    <source>
        <dbReference type="ARBA" id="ARBA00010312"/>
    </source>
</evidence>
<dbReference type="Proteomes" id="UP001327093">
    <property type="component" value="Unassembled WGS sequence"/>
</dbReference>
<dbReference type="RefSeq" id="WP_324268001.1">
    <property type="nucleotide sequence ID" value="NZ_JAWLNX010000019.1"/>
</dbReference>
<keyword evidence="5" id="KW-0560">Oxidoreductase</keyword>
<dbReference type="EMBL" id="JAWLNX010000019">
    <property type="protein sequence ID" value="MEB3370525.1"/>
    <property type="molecule type" value="Genomic_DNA"/>
</dbReference>
<dbReference type="InterPro" id="IPR006656">
    <property type="entry name" value="Mopterin_OxRdtase"/>
</dbReference>
<dbReference type="InterPro" id="IPR009010">
    <property type="entry name" value="Asp_de-COase-like_dom_sf"/>
</dbReference>
<dbReference type="Pfam" id="PF00384">
    <property type="entry name" value="Molybdopterin"/>
    <property type="match status" value="1"/>
</dbReference>
<evidence type="ECO:0000313" key="10">
    <source>
        <dbReference type="Proteomes" id="UP001327093"/>
    </source>
</evidence>
<evidence type="ECO:0000256" key="3">
    <source>
        <dbReference type="ARBA" id="ARBA00022505"/>
    </source>
</evidence>
<evidence type="ECO:0000256" key="5">
    <source>
        <dbReference type="ARBA" id="ARBA00023002"/>
    </source>
</evidence>
<comment type="caution">
    <text evidence="9">The sequence shown here is derived from an EMBL/GenBank/DDBJ whole genome shotgun (WGS) entry which is preliminary data.</text>
</comment>
<accession>A0ABU6AG45</accession>
<dbReference type="Pfam" id="PF01568">
    <property type="entry name" value="Molydop_binding"/>
    <property type="match status" value="1"/>
</dbReference>
<organism evidence="9 10">
    <name type="scientific">Saccharopolyspora mangrovi</name>
    <dbReference type="NCBI Taxonomy" id="3082379"/>
    <lineage>
        <taxon>Bacteria</taxon>
        <taxon>Bacillati</taxon>
        <taxon>Actinomycetota</taxon>
        <taxon>Actinomycetes</taxon>
        <taxon>Pseudonocardiales</taxon>
        <taxon>Pseudonocardiaceae</taxon>
        <taxon>Saccharopolyspora</taxon>
    </lineage>
</organism>
<keyword evidence="4" id="KW-0479">Metal-binding</keyword>
<keyword evidence="10" id="KW-1185">Reference proteome</keyword>
<dbReference type="InterPro" id="IPR050612">
    <property type="entry name" value="Prok_Mopterin_Oxidored"/>
</dbReference>
<dbReference type="Gene3D" id="2.40.40.20">
    <property type="match status" value="1"/>
</dbReference>
<name>A0ABU6AG45_9PSEU</name>
<dbReference type="SUPFAM" id="SSF50692">
    <property type="entry name" value="ADC-like"/>
    <property type="match status" value="1"/>
</dbReference>
<dbReference type="SUPFAM" id="SSF53706">
    <property type="entry name" value="Formate dehydrogenase/DMSO reductase, domains 1-3"/>
    <property type="match status" value="1"/>
</dbReference>
<reference evidence="9 10" key="1">
    <citation type="submission" date="2023-10" db="EMBL/GenBank/DDBJ databases">
        <title>Saccharopolyspora sp. nov., isolated from mangrove soil.</title>
        <authorList>
            <person name="Lu Y."/>
            <person name="Liu W."/>
        </authorList>
    </citation>
    <scope>NUCLEOTIDE SEQUENCE [LARGE SCALE GENOMIC DNA]</scope>
    <source>
        <strain evidence="9 10">S2-29</strain>
    </source>
</reference>
<dbReference type="InterPro" id="IPR041954">
    <property type="entry name" value="CT_DMSOR/BSOR/TMAOR"/>
</dbReference>
<feature type="domain" description="Molybdopterin oxidoreductase" evidence="7">
    <location>
        <begin position="50"/>
        <end position="505"/>
    </location>
</feature>
<feature type="domain" description="Molybdopterin dinucleotide-binding" evidence="8">
    <location>
        <begin position="619"/>
        <end position="736"/>
    </location>
</feature>
<evidence type="ECO:0000256" key="1">
    <source>
        <dbReference type="ARBA" id="ARBA00001942"/>
    </source>
</evidence>
<keyword evidence="3" id="KW-0500">Molybdenum</keyword>
<dbReference type="Gene3D" id="3.40.228.10">
    <property type="entry name" value="Dimethylsulfoxide Reductase, domain 2"/>
    <property type="match status" value="1"/>
</dbReference>
<evidence type="ECO:0000259" key="8">
    <source>
        <dbReference type="Pfam" id="PF01568"/>
    </source>
</evidence>